<dbReference type="InterPro" id="IPR005859">
    <property type="entry name" value="CysK"/>
</dbReference>
<proteinExistence type="predicted"/>
<comment type="caution">
    <text evidence="4">The sequence shown here is derived from an EMBL/GenBank/DDBJ whole genome shotgun (WGS) entry which is preliminary data.</text>
</comment>
<dbReference type="EMBL" id="JAOXXL010000012">
    <property type="protein sequence ID" value="MCY7008122.1"/>
    <property type="molecule type" value="Genomic_DNA"/>
</dbReference>
<keyword evidence="2" id="KW-0663">Pyridoxal phosphate</keyword>
<dbReference type="InterPro" id="IPR001926">
    <property type="entry name" value="TrpB-like_PALP"/>
</dbReference>
<dbReference type="InterPro" id="IPR005856">
    <property type="entry name" value="Cys_synth"/>
</dbReference>
<reference evidence="4" key="1">
    <citation type="submission" date="2022-09" db="EMBL/GenBank/DDBJ databases">
        <authorList>
            <person name="Zoaiter M."/>
        </authorList>
    </citation>
    <scope>NUCLEOTIDE SEQUENCE</scope>
    <source>
        <strain evidence="4">DSM 19848</strain>
    </source>
</reference>
<evidence type="ECO:0000313" key="5">
    <source>
        <dbReference type="Proteomes" id="UP001062738"/>
    </source>
</evidence>
<name>A0ABT4DHP1_FUSSI</name>
<dbReference type="RefSeq" id="WP_265152108.1">
    <property type="nucleotide sequence ID" value="NZ_JAOXXL010000012.1"/>
</dbReference>
<evidence type="ECO:0000256" key="2">
    <source>
        <dbReference type="ARBA" id="ARBA00022898"/>
    </source>
</evidence>
<keyword evidence="4" id="KW-0808">Transferase</keyword>
<protein>
    <submittedName>
        <fullName evidence="4">Cysteine synthase A</fullName>
        <ecNumber evidence="4">2.5.1.47</ecNumber>
    </submittedName>
</protein>
<dbReference type="EC" id="2.5.1.47" evidence="4"/>
<keyword evidence="5" id="KW-1185">Reference proteome</keyword>
<dbReference type="GO" id="GO:0004124">
    <property type="term" value="F:cysteine synthase activity"/>
    <property type="evidence" value="ECO:0007669"/>
    <property type="project" value="UniProtKB-EC"/>
</dbReference>
<dbReference type="SUPFAM" id="SSF53686">
    <property type="entry name" value="Tryptophan synthase beta subunit-like PLP-dependent enzymes"/>
    <property type="match status" value="1"/>
</dbReference>
<evidence type="ECO:0000256" key="1">
    <source>
        <dbReference type="ARBA" id="ARBA00001933"/>
    </source>
</evidence>
<dbReference type="Gene3D" id="3.40.50.1100">
    <property type="match status" value="2"/>
</dbReference>
<evidence type="ECO:0000259" key="3">
    <source>
        <dbReference type="Pfam" id="PF00291"/>
    </source>
</evidence>
<dbReference type="Pfam" id="PF00291">
    <property type="entry name" value="PALP"/>
    <property type="match status" value="1"/>
</dbReference>
<evidence type="ECO:0000313" key="4">
    <source>
        <dbReference type="EMBL" id="MCY7008122.1"/>
    </source>
</evidence>
<dbReference type="NCBIfam" id="TIGR01139">
    <property type="entry name" value="cysK"/>
    <property type="match status" value="1"/>
</dbReference>
<dbReference type="Proteomes" id="UP001062738">
    <property type="component" value="Unassembled WGS sequence"/>
</dbReference>
<dbReference type="NCBIfam" id="TIGR01136">
    <property type="entry name" value="cysKM"/>
    <property type="match status" value="1"/>
</dbReference>
<feature type="domain" description="Tryptophan synthase beta chain-like PALP" evidence="3">
    <location>
        <begin position="8"/>
        <end position="291"/>
    </location>
</feature>
<dbReference type="InterPro" id="IPR036052">
    <property type="entry name" value="TrpB-like_PALP_sf"/>
</dbReference>
<accession>A0ABT4DHP1</accession>
<dbReference type="CDD" id="cd01561">
    <property type="entry name" value="CBS_like"/>
    <property type="match status" value="1"/>
</dbReference>
<organism evidence="4 5">
    <name type="scientific">Fusobacterium simiae</name>
    <dbReference type="NCBI Taxonomy" id="855"/>
    <lineage>
        <taxon>Bacteria</taxon>
        <taxon>Fusobacteriati</taxon>
        <taxon>Fusobacteriota</taxon>
        <taxon>Fusobacteriia</taxon>
        <taxon>Fusobacteriales</taxon>
        <taxon>Fusobacteriaceae</taxon>
        <taxon>Fusobacterium</taxon>
    </lineage>
</organism>
<comment type="cofactor">
    <cofactor evidence="1">
        <name>pyridoxal 5'-phosphate</name>
        <dbReference type="ChEBI" id="CHEBI:597326"/>
    </cofactor>
</comment>
<sequence>MIYDNLLDLIGNTPVVKLQFKNEDNIADVYIKLEKFNLGGSVKDRAALGMIEAAERDGLLKKGYTIVEPTSGNTGIALALIGRLKSYNVIITMPDTMSVERRAILKAYGAELILTDGAKGMKGAIEKAEELVKENPTYFLPQQFNNKANPEKHYETTAKEILDDFKDLDVFVAGVGTAGTLSGVGKRLKENFKNVKVVAVEPETSAVLSGEQPGKHVIQGIGAGFIPGNYENDVVDEVIKISNDEALEFSKYLSKKEGLFLGISSGANVAAAYKLAKKLGKGKKVLTISPDGGEKYLSIEAFQTK</sequence>
<gene>
    <name evidence="4" type="primary">cysK</name>
    <name evidence="4" type="ORF">OCK72_05550</name>
</gene>
<dbReference type="PANTHER" id="PTHR10314">
    <property type="entry name" value="CYSTATHIONINE BETA-SYNTHASE"/>
    <property type="match status" value="1"/>
</dbReference>
<dbReference type="InterPro" id="IPR050214">
    <property type="entry name" value="Cys_Synth/Cystath_Beta-Synth"/>
</dbReference>